<dbReference type="EMBL" id="JABFTP020000021">
    <property type="protein sequence ID" value="KAL3269966.1"/>
    <property type="molecule type" value="Genomic_DNA"/>
</dbReference>
<evidence type="ECO:0000313" key="2">
    <source>
        <dbReference type="Proteomes" id="UP001516400"/>
    </source>
</evidence>
<evidence type="ECO:0000313" key="1">
    <source>
        <dbReference type="EMBL" id="KAL3269966.1"/>
    </source>
</evidence>
<proteinExistence type="predicted"/>
<accession>A0ABD2MV09</accession>
<dbReference type="AlphaFoldDB" id="A0ABD2MV09"/>
<comment type="caution">
    <text evidence="1">The sequence shown here is derived from an EMBL/GenBank/DDBJ whole genome shotgun (WGS) entry which is preliminary data.</text>
</comment>
<name>A0ABD2MV09_9CUCU</name>
<keyword evidence="2" id="KW-1185">Reference proteome</keyword>
<gene>
    <name evidence="1" type="ORF">HHI36_009021</name>
</gene>
<sequence length="69" mass="7559">MPYLIGFDYQSRSRASFNVVGAGRRIAVRINKLLSTKLRTKHDQLGTSAAHSAILFPQCGSDSRSGFSD</sequence>
<organism evidence="1 2">
    <name type="scientific">Cryptolaemus montrouzieri</name>
    <dbReference type="NCBI Taxonomy" id="559131"/>
    <lineage>
        <taxon>Eukaryota</taxon>
        <taxon>Metazoa</taxon>
        <taxon>Ecdysozoa</taxon>
        <taxon>Arthropoda</taxon>
        <taxon>Hexapoda</taxon>
        <taxon>Insecta</taxon>
        <taxon>Pterygota</taxon>
        <taxon>Neoptera</taxon>
        <taxon>Endopterygota</taxon>
        <taxon>Coleoptera</taxon>
        <taxon>Polyphaga</taxon>
        <taxon>Cucujiformia</taxon>
        <taxon>Coccinelloidea</taxon>
        <taxon>Coccinellidae</taxon>
        <taxon>Scymninae</taxon>
        <taxon>Scymnini</taxon>
        <taxon>Cryptolaemus</taxon>
    </lineage>
</organism>
<reference evidence="1 2" key="1">
    <citation type="journal article" date="2021" name="BMC Biol.">
        <title>Horizontally acquired antibacterial genes associated with adaptive radiation of ladybird beetles.</title>
        <authorList>
            <person name="Li H.S."/>
            <person name="Tang X.F."/>
            <person name="Huang Y.H."/>
            <person name="Xu Z.Y."/>
            <person name="Chen M.L."/>
            <person name="Du X.Y."/>
            <person name="Qiu B.Y."/>
            <person name="Chen P.T."/>
            <person name="Zhang W."/>
            <person name="Slipinski A."/>
            <person name="Escalona H.E."/>
            <person name="Waterhouse R.M."/>
            <person name="Zwick A."/>
            <person name="Pang H."/>
        </authorList>
    </citation>
    <scope>NUCLEOTIDE SEQUENCE [LARGE SCALE GENOMIC DNA]</scope>
    <source>
        <strain evidence="1">SYSU2018</strain>
    </source>
</reference>
<protein>
    <submittedName>
        <fullName evidence="1">Uncharacterized protein</fullName>
    </submittedName>
</protein>
<dbReference type="Proteomes" id="UP001516400">
    <property type="component" value="Unassembled WGS sequence"/>
</dbReference>